<dbReference type="PROSITE" id="PS50835">
    <property type="entry name" value="IG_LIKE"/>
    <property type="match status" value="2"/>
</dbReference>
<dbReference type="FunFam" id="2.60.40.10:FF:000145">
    <property type="entry name" value="Myosin light chain kinase, smooth muscle"/>
    <property type="match status" value="1"/>
</dbReference>
<keyword evidence="7" id="KW-0393">Immunoglobulin domain</keyword>
<dbReference type="GO" id="GO:0005524">
    <property type="term" value="F:ATP binding"/>
    <property type="evidence" value="ECO:0007669"/>
    <property type="project" value="UniProtKB-KW"/>
</dbReference>
<dbReference type="InterPro" id="IPR013783">
    <property type="entry name" value="Ig-like_fold"/>
</dbReference>
<dbReference type="FunFam" id="2.60.40.10:FF:000147">
    <property type="entry name" value="Myosin light chain kinase"/>
    <property type="match status" value="1"/>
</dbReference>
<proteinExistence type="inferred from homology"/>
<evidence type="ECO:0000256" key="4">
    <source>
        <dbReference type="ARBA" id="ARBA00022737"/>
    </source>
</evidence>
<evidence type="ECO:0000256" key="7">
    <source>
        <dbReference type="ARBA" id="ARBA00023319"/>
    </source>
</evidence>
<feature type="domain" description="Ig-like" evidence="8">
    <location>
        <begin position="161"/>
        <end position="249"/>
    </location>
</feature>
<keyword evidence="4" id="KW-0677">Repeat</keyword>
<dbReference type="Pfam" id="PF07679">
    <property type="entry name" value="I-set"/>
    <property type="match status" value="2"/>
</dbReference>
<dbReference type="OrthoDB" id="9806452at2759"/>
<dbReference type="Gene3D" id="2.60.40.10">
    <property type="entry name" value="Immunoglobulins"/>
    <property type="match status" value="2"/>
</dbReference>
<dbReference type="SMART" id="SM00408">
    <property type="entry name" value="IGc2"/>
    <property type="match status" value="2"/>
</dbReference>
<dbReference type="InterPro" id="IPR007110">
    <property type="entry name" value="Ig-like_dom"/>
</dbReference>
<evidence type="ECO:0000256" key="5">
    <source>
        <dbReference type="ARBA" id="ARBA00022741"/>
    </source>
</evidence>
<feature type="domain" description="Ig-like" evidence="8">
    <location>
        <begin position="33"/>
        <end position="122"/>
    </location>
</feature>
<keyword evidence="3" id="KW-0963">Cytoplasm</keyword>
<accession>A0A8B7S1H6</accession>
<evidence type="ECO:0000256" key="6">
    <source>
        <dbReference type="ARBA" id="ARBA00022840"/>
    </source>
</evidence>
<dbReference type="InterPro" id="IPR003599">
    <property type="entry name" value="Ig_sub"/>
</dbReference>
<dbReference type="GeneID" id="109387190"/>
<keyword evidence="5" id="KW-0547">Nucleotide-binding</keyword>
<dbReference type="InterPro" id="IPR003598">
    <property type="entry name" value="Ig_sub2"/>
</dbReference>
<dbReference type="SMART" id="SM00409">
    <property type="entry name" value="IG"/>
    <property type="match status" value="2"/>
</dbReference>
<evidence type="ECO:0000313" key="9">
    <source>
        <dbReference type="Proteomes" id="UP000694851"/>
    </source>
</evidence>
<dbReference type="Proteomes" id="UP000694851">
    <property type="component" value="Unplaced"/>
</dbReference>
<keyword evidence="9" id="KW-1185">Reference proteome</keyword>
<comment type="subcellular location">
    <subcellularLocation>
        <location evidence="1">Cytoplasm</location>
    </subcellularLocation>
</comment>
<comment type="similarity">
    <text evidence="2">Belongs to the protein kinase superfamily. CAMK Ser/Thr protein kinase family.</text>
</comment>
<evidence type="ECO:0000256" key="1">
    <source>
        <dbReference type="ARBA" id="ARBA00004496"/>
    </source>
</evidence>
<dbReference type="RefSeq" id="XP_019506483.1">
    <property type="nucleotide sequence ID" value="XM_019650938.1"/>
</dbReference>
<evidence type="ECO:0000259" key="8">
    <source>
        <dbReference type="PROSITE" id="PS50835"/>
    </source>
</evidence>
<evidence type="ECO:0000256" key="3">
    <source>
        <dbReference type="ARBA" id="ARBA00022490"/>
    </source>
</evidence>
<protein>
    <submittedName>
        <fullName evidence="10">Myosin light chain kinase, smooth muscle-like</fullName>
    </submittedName>
</protein>
<keyword evidence="6" id="KW-0067">ATP-binding</keyword>
<evidence type="ECO:0000256" key="2">
    <source>
        <dbReference type="ARBA" id="ARBA00006692"/>
    </source>
</evidence>
<dbReference type="PANTHER" id="PTHR47633">
    <property type="entry name" value="IMMUNOGLOBULIN"/>
    <property type="match status" value="1"/>
</dbReference>
<name>A0A8B7S1H6_HIPAR</name>
<organism evidence="9 10">
    <name type="scientific">Hipposideros armiger</name>
    <name type="common">Great Himalayan leaf-nosed bat</name>
    <dbReference type="NCBI Taxonomy" id="186990"/>
    <lineage>
        <taxon>Eukaryota</taxon>
        <taxon>Metazoa</taxon>
        <taxon>Chordata</taxon>
        <taxon>Craniata</taxon>
        <taxon>Vertebrata</taxon>
        <taxon>Euteleostomi</taxon>
        <taxon>Mammalia</taxon>
        <taxon>Eutheria</taxon>
        <taxon>Laurasiatheria</taxon>
        <taxon>Chiroptera</taxon>
        <taxon>Yinpterochiroptera</taxon>
        <taxon>Rhinolophoidea</taxon>
        <taxon>Hipposideridae</taxon>
        <taxon>Hipposideros</taxon>
    </lineage>
</organism>
<sequence>MGDVKLAASTHVSKASLSVDHSKVGSMPLTEAPAFILPPRNLCIREGTTAKFEGRVRGYPEPQVTWHRNGQPITSGGRFLLDCGIRGSFSLVIHAVREEDKGKYTCEATNGSGARQVTVELTVEGGFMKKHGQPFVSKTLGDRFASSTVETRPSIWGECPPKFATKLGRAVVKEGQMGRFSCKITGRPQPQVTWLKGDVPLQPSARVSMSEKNGMQVLEIHEVSQDDLGVYTCMVVNGSGKASMSAELSIQVPPSPAWESQSVWSRNLEQGSKSLHWNCARFQV</sequence>
<dbReference type="KEGG" id="hai:109387190"/>
<reference evidence="10" key="1">
    <citation type="submission" date="2025-08" db="UniProtKB">
        <authorList>
            <consortium name="RefSeq"/>
        </authorList>
    </citation>
    <scope>IDENTIFICATION</scope>
    <source>
        <tissue evidence="10">Muscle</tissue>
    </source>
</reference>
<dbReference type="GO" id="GO:0005737">
    <property type="term" value="C:cytoplasm"/>
    <property type="evidence" value="ECO:0007669"/>
    <property type="project" value="UniProtKB-SubCell"/>
</dbReference>
<gene>
    <name evidence="10" type="primary">LOC109387190</name>
</gene>
<dbReference type="SUPFAM" id="SSF48726">
    <property type="entry name" value="Immunoglobulin"/>
    <property type="match status" value="2"/>
</dbReference>
<dbReference type="InterPro" id="IPR013098">
    <property type="entry name" value="Ig_I-set"/>
</dbReference>
<dbReference type="AlphaFoldDB" id="A0A8B7S1H6"/>
<evidence type="ECO:0000313" key="10">
    <source>
        <dbReference type="RefSeq" id="XP_019506483.1"/>
    </source>
</evidence>
<dbReference type="InterPro" id="IPR036179">
    <property type="entry name" value="Ig-like_dom_sf"/>
</dbReference>